<evidence type="ECO:0000313" key="3">
    <source>
        <dbReference type="WBParaSite" id="Minc3s02289g29285"/>
    </source>
</evidence>
<feature type="compositionally biased region" description="Basic and acidic residues" evidence="1">
    <location>
        <begin position="10"/>
        <end position="19"/>
    </location>
</feature>
<dbReference type="Proteomes" id="UP000887563">
    <property type="component" value="Unplaced"/>
</dbReference>
<name>A0A914MRB7_MELIC</name>
<reference evidence="3" key="1">
    <citation type="submission" date="2022-11" db="UniProtKB">
        <authorList>
            <consortium name="WormBaseParasite"/>
        </authorList>
    </citation>
    <scope>IDENTIFICATION</scope>
</reference>
<proteinExistence type="predicted"/>
<protein>
    <submittedName>
        <fullName evidence="3">Uncharacterized protein</fullName>
    </submittedName>
</protein>
<feature type="region of interest" description="Disordered" evidence="1">
    <location>
        <begin position="1"/>
        <end position="25"/>
    </location>
</feature>
<dbReference type="WBParaSite" id="Minc3s02289g29285">
    <property type="protein sequence ID" value="Minc3s02289g29285"/>
    <property type="gene ID" value="Minc3s02289g29285"/>
</dbReference>
<evidence type="ECO:0000313" key="2">
    <source>
        <dbReference type="Proteomes" id="UP000887563"/>
    </source>
</evidence>
<organism evidence="2 3">
    <name type="scientific">Meloidogyne incognita</name>
    <name type="common">Southern root-knot nematode worm</name>
    <name type="synonym">Oxyuris incognita</name>
    <dbReference type="NCBI Taxonomy" id="6306"/>
    <lineage>
        <taxon>Eukaryota</taxon>
        <taxon>Metazoa</taxon>
        <taxon>Ecdysozoa</taxon>
        <taxon>Nematoda</taxon>
        <taxon>Chromadorea</taxon>
        <taxon>Rhabditida</taxon>
        <taxon>Tylenchina</taxon>
        <taxon>Tylenchomorpha</taxon>
        <taxon>Tylenchoidea</taxon>
        <taxon>Meloidogynidae</taxon>
        <taxon>Meloidogyninae</taxon>
        <taxon>Meloidogyne</taxon>
        <taxon>Meloidogyne incognita group</taxon>
    </lineage>
</organism>
<keyword evidence="2" id="KW-1185">Reference proteome</keyword>
<dbReference type="AlphaFoldDB" id="A0A914MRB7"/>
<sequence length="68" mass="7906">MLETKVPKSLGDECSRDENSGTQNFENFRISKPMNLRYPRILLLPPLNPMNSHKSSDKLLKFLHVDYT</sequence>
<evidence type="ECO:0000256" key="1">
    <source>
        <dbReference type="SAM" id="MobiDB-lite"/>
    </source>
</evidence>
<accession>A0A914MRB7</accession>